<evidence type="ECO:0000313" key="2">
    <source>
        <dbReference type="Proteomes" id="UP000248961"/>
    </source>
</evidence>
<organism evidence="1 2">
    <name type="scientific">Aspergillus homomorphus (strain CBS 101889)</name>
    <dbReference type="NCBI Taxonomy" id="1450537"/>
    <lineage>
        <taxon>Eukaryota</taxon>
        <taxon>Fungi</taxon>
        <taxon>Dikarya</taxon>
        <taxon>Ascomycota</taxon>
        <taxon>Pezizomycotina</taxon>
        <taxon>Eurotiomycetes</taxon>
        <taxon>Eurotiomycetidae</taxon>
        <taxon>Eurotiales</taxon>
        <taxon>Aspergillaceae</taxon>
        <taxon>Aspergillus</taxon>
        <taxon>Aspergillus subgen. Circumdati</taxon>
    </lineage>
</organism>
<evidence type="ECO:0008006" key="3">
    <source>
        <dbReference type="Google" id="ProtNLM"/>
    </source>
</evidence>
<dbReference type="VEuPathDB" id="FungiDB:BO97DRAFT_433804"/>
<dbReference type="SUPFAM" id="SSF53335">
    <property type="entry name" value="S-adenosyl-L-methionine-dependent methyltransferases"/>
    <property type="match status" value="1"/>
</dbReference>
<accession>A0A395HYN5</accession>
<dbReference type="RefSeq" id="XP_025552206.1">
    <property type="nucleotide sequence ID" value="XM_025697628.1"/>
</dbReference>
<protein>
    <recommendedName>
        <fullName evidence="3">Methyltransferase domain-containing protein</fullName>
    </recommendedName>
</protein>
<dbReference type="OrthoDB" id="2116590at2759"/>
<keyword evidence="2" id="KW-1185">Reference proteome</keyword>
<dbReference type="Proteomes" id="UP000248961">
    <property type="component" value="Unassembled WGS sequence"/>
</dbReference>
<gene>
    <name evidence="1" type="ORF">BO97DRAFT_433804</name>
</gene>
<dbReference type="InterPro" id="IPR029063">
    <property type="entry name" value="SAM-dependent_MTases_sf"/>
</dbReference>
<dbReference type="AlphaFoldDB" id="A0A395HYN5"/>
<dbReference type="GeneID" id="37201917"/>
<dbReference type="EMBL" id="KZ824280">
    <property type="protein sequence ID" value="RAL13052.1"/>
    <property type="molecule type" value="Genomic_DNA"/>
</dbReference>
<name>A0A395HYN5_ASPHC</name>
<dbReference type="Gene3D" id="3.40.50.150">
    <property type="entry name" value="Vaccinia Virus protein VP39"/>
    <property type="match status" value="1"/>
</dbReference>
<reference evidence="1 2" key="1">
    <citation type="submission" date="2018-02" db="EMBL/GenBank/DDBJ databases">
        <title>The genomes of Aspergillus section Nigri reveals drivers in fungal speciation.</title>
        <authorList>
            <consortium name="DOE Joint Genome Institute"/>
            <person name="Vesth T.C."/>
            <person name="Nybo J."/>
            <person name="Theobald S."/>
            <person name="Brandl J."/>
            <person name="Frisvad J.C."/>
            <person name="Nielsen K.F."/>
            <person name="Lyhne E.K."/>
            <person name="Kogle M.E."/>
            <person name="Kuo A."/>
            <person name="Riley R."/>
            <person name="Clum A."/>
            <person name="Nolan M."/>
            <person name="Lipzen A."/>
            <person name="Salamov A."/>
            <person name="Henrissat B."/>
            <person name="Wiebenga A."/>
            <person name="De vries R.P."/>
            <person name="Grigoriev I.V."/>
            <person name="Mortensen U.H."/>
            <person name="Andersen M.R."/>
            <person name="Baker S.E."/>
        </authorList>
    </citation>
    <scope>NUCLEOTIDE SEQUENCE [LARGE SCALE GENOMIC DNA]</scope>
    <source>
        <strain evidence="1 2">CBS 101889</strain>
    </source>
</reference>
<evidence type="ECO:0000313" key="1">
    <source>
        <dbReference type="EMBL" id="RAL13052.1"/>
    </source>
</evidence>
<sequence>MSTAILEEETMGTDLPTVSVDLEHCTSHDLSIDFETFFGVEPRHVSPSFRICLSDLSYQPKIDRPIAAWAPTTAPFIATIGTGSGTEAVAALEVFFPALSSITMTDLSPKVVSSAKSNLIPAVHDAGKVVQAVAMEATALTGDCLEPLQGQQPWDLIYVNLPNIPLPEGAILLEEQMSSTYFSSAQLPYRVPPLVSSALLDLHYTCLIQARILSLHTPDGVVLSSMGGRVPIATMLALADTAGYSGRILSMAWKVQSEPNSVIEGYATQQRRGLGPFYFYRTTALQRIFHGRTPAGAAPRALQIEQELLSERIDAEEIGHPAVVMASVRK</sequence>
<proteinExistence type="predicted"/>